<evidence type="ECO:0000313" key="6">
    <source>
        <dbReference type="EMBL" id="MBC8611796.1"/>
    </source>
</evidence>
<gene>
    <name evidence="6" type="ORF">H8702_11910</name>
</gene>
<evidence type="ECO:0000256" key="1">
    <source>
        <dbReference type="ARBA" id="ARBA00010638"/>
    </source>
</evidence>
<organism evidence="6 7">
    <name type="scientific">Massiliimalia timonensis</name>
    <dbReference type="NCBI Taxonomy" id="1987501"/>
    <lineage>
        <taxon>Bacteria</taxon>
        <taxon>Bacillati</taxon>
        <taxon>Bacillota</taxon>
        <taxon>Clostridia</taxon>
        <taxon>Eubacteriales</taxon>
        <taxon>Oscillospiraceae</taxon>
        <taxon>Massiliimalia</taxon>
    </lineage>
</organism>
<dbReference type="NCBIfam" id="TIGR02727">
    <property type="entry name" value="MTHFS_bact"/>
    <property type="match status" value="1"/>
</dbReference>
<keyword evidence="5" id="KW-0460">Magnesium</keyword>
<keyword evidence="2 4" id="KW-0547">Nucleotide-binding</keyword>
<comment type="catalytic activity">
    <reaction evidence="5">
        <text>(6S)-5-formyl-5,6,7,8-tetrahydrofolate + ATP = (6R)-5,10-methenyltetrahydrofolate + ADP + phosphate</text>
        <dbReference type="Rhea" id="RHEA:10488"/>
        <dbReference type="ChEBI" id="CHEBI:30616"/>
        <dbReference type="ChEBI" id="CHEBI:43474"/>
        <dbReference type="ChEBI" id="CHEBI:57455"/>
        <dbReference type="ChEBI" id="CHEBI:57457"/>
        <dbReference type="ChEBI" id="CHEBI:456216"/>
        <dbReference type="EC" id="6.3.3.2"/>
    </reaction>
</comment>
<dbReference type="GO" id="GO:0009396">
    <property type="term" value="P:folic acid-containing compound biosynthetic process"/>
    <property type="evidence" value="ECO:0007669"/>
    <property type="project" value="TreeGrafter"/>
</dbReference>
<dbReference type="EC" id="6.3.3.2" evidence="5"/>
<dbReference type="InterPro" id="IPR037171">
    <property type="entry name" value="NagB/RpiA_transferase-like"/>
</dbReference>
<keyword evidence="6" id="KW-0436">Ligase</keyword>
<evidence type="ECO:0000313" key="7">
    <source>
        <dbReference type="Proteomes" id="UP000632659"/>
    </source>
</evidence>
<evidence type="ECO:0000256" key="4">
    <source>
        <dbReference type="PIRSR" id="PIRSR006806-1"/>
    </source>
</evidence>
<evidence type="ECO:0000256" key="5">
    <source>
        <dbReference type="RuleBase" id="RU361279"/>
    </source>
</evidence>
<accession>A0A8J6P2N2</accession>
<dbReference type="Gene3D" id="3.40.50.10420">
    <property type="entry name" value="NagB/RpiA/CoA transferase-like"/>
    <property type="match status" value="1"/>
</dbReference>
<dbReference type="AlphaFoldDB" id="A0A8J6P2N2"/>
<comment type="cofactor">
    <cofactor evidence="5">
        <name>Mg(2+)</name>
        <dbReference type="ChEBI" id="CHEBI:18420"/>
    </cofactor>
</comment>
<dbReference type="GO" id="GO:0005524">
    <property type="term" value="F:ATP binding"/>
    <property type="evidence" value="ECO:0007669"/>
    <property type="project" value="UniProtKB-KW"/>
</dbReference>
<name>A0A8J6P2N2_9FIRM</name>
<feature type="binding site" evidence="4">
    <location>
        <begin position="9"/>
        <end position="13"/>
    </location>
    <ligand>
        <name>ATP</name>
        <dbReference type="ChEBI" id="CHEBI:30616"/>
    </ligand>
</feature>
<dbReference type="OrthoDB" id="9801938at2"/>
<dbReference type="InterPro" id="IPR002698">
    <property type="entry name" value="FTHF_cligase"/>
</dbReference>
<proteinExistence type="inferred from homology"/>
<comment type="similarity">
    <text evidence="1 5">Belongs to the 5-formyltetrahydrofolate cyclo-ligase family.</text>
</comment>
<keyword evidence="5" id="KW-0479">Metal-binding</keyword>
<dbReference type="RefSeq" id="WP_093989922.1">
    <property type="nucleotide sequence ID" value="NZ_FYDD01000004.1"/>
</dbReference>
<dbReference type="InterPro" id="IPR024185">
    <property type="entry name" value="FTHF_cligase-like_sf"/>
</dbReference>
<dbReference type="PIRSF" id="PIRSF006806">
    <property type="entry name" value="FTHF_cligase"/>
    <property type="match status" value="1"/>
</dbReference>
<sequence>MGVDIREYKNNLRKKYRGWREALSPEEKRERDDRIFRRVIRCEAVQKADTVICFISTPIEVDTHRLIHYCWRHGKQVAVPKCLEQRGRMAFYLISSWEDVEVGKFSLLEPAPERCQKLTDMERSVCIVPGFSFDPQGYRLGFGKGYYDRFLSSYKGIKLGICYSACVAPKLPRGRFDVPVDFLLTEKYVKKI</sequence>
<dbReference type="GO" id="GO:0035999">
    <property type="term" value="P:tetrahydrofolate interconversion"/>
    <property type="evidence" value="ECO:0007669"/>
    <property type="project" value="TreeGrafter"/>
</dbReference>
<evidence type="ECO:0000256" key="3">
    <source>
        <dbReference type="ARBA" id="ARBA00022840"/>
    </source>
</evidence>
<dbReference type="EMBL" id="JACRTL010000008">
    <property type="protein sequence ID" value="MBC8611796.1"/>
    <property type="molecule type" value="Genomic_DNA"/>
</dbReference>
<dbReference type="GO" id="GO:0046872">
    <property type="term" value="F:metal ion binding"/>
    <property type="evidence" value="ECO:0007669"/>
    <property type="project" value="UniProtKB-KW"/>
</dbReference>
<evidence type="ECO:0000256" key="2">
    <source>
        <dbReference type="ARBA" id="ARBA00022741"/>
    </source>
</evidence>
<comment type="caution">
    <text evidence="6">The sequence shown here is derived from an EMBL/GenBank/DDBJ whole genome shotgun (WGS) entry which is preliminary data.</text>
</comment>
<keyword evidence="7" id="KW-1185">Reference proteome</keyword>
<dbReference type="SUPFAM" id="SSF100950">
    <property type="entry name" value="NagB/RpiA/CoA transferase-like"/>
    <property type="match status" value="1"/>
</dbReference>
<reference evidence="6" key="1">
    <citation type="submission" date="2020-08" db="EMBL/GenBank/DDBJ databases">
        <title>Genome public.</title>
        <authorList>
            <person name="Liu C."/>
            <person name="Sun Q."/>
        </authorList>
    </citation>
    <scope>NUCLEOTIDE SEQUENCE</scope>
    <source>
        <strain evidence="6">NSJ-15</strain>
    </source>
</reference>
<feature type="binding site" evidence="4">
    <location>
        <position position="60"/>
    </location>
    <ligand>
        <name>substrate</name>
    </ligand>
</feature>
<dbReference type="Pfam" id="PF01812">
    <property type="entry name" value="5-FTHF_cyc-lig"/>
    <property type="match status" value="1"/>
</dbReference>
<keyword evidence="3 4" id="KW-0067">ATP-binding</keyword>
<dbReference type="PANTHER" id="PTHR23407">
    <property type="entry name" value="ATPASE INHIBITOR/5-FORMYLTETRAHYDROFOLATE CYCLO-LIGASE"/>
    <property type="match status" value="1"/>
</dbReference>
<dbReference type="Proteomes" id="UP000632659">
    <property type="component" value="Unassembled WGS sequence"/>
</dbReference>
<dbReference type="GO" id="GO:0030272">
    <property type="term" value="F:5-formyltetrahydrofolate cyclo-ligase activity"/>
    <property type="evidence" value="ECO:0007669"/>
    <property type="project" value="UniProtKB-EC"/>
</dbReference>
<protein>
    <recommendedName>
        <fullName evidence="5">5-formyltetrahydrofolate cyclo-ligase</fullName>
        <ecNumber evidence="5">6.3.3.2</ecNumber>
    </recommendedName>
</protein>
<feature type="binding site" evidence="4">
    <location>
        <position position="55"/>
    </location>
    <ligand>
        <name>substrate</name>
    </ligand>
</feature>
<feature type="binding site" evidence="4">
    <location>
        <begin position="139"/>
        <end position="147"/>
    </location>
    <ligand>
        <name>ATP</name>
        <dbReference type="ChEBI" id="CHEBI:30616"/>
    </ligand>
</feature>
<dbReference type="PANTHER" id="PTHR23407:SF1">
    <property type="entry name" value="5-FORMYLTETRAHYDROFOLATE CYCLO-LIGASE"/>
    <property type="match status" value="1"/>
</dbReference>